<organism evidence="11 12">
    <name type="scientific">Lichenicola cladoniae</name>
    <dbReference type="NCBI Taxonomy" id="1484109"/>
    <lineage>
        <taxon>Bacteria</taxon>
        <taxon>Pseudomonadati</taxon>
        <taxon>Pseudomonadota</taxon>
        <taxon>Alphaproteobacteria</taxon>
        <taxon>Acetobacterales</taxon>
        <taxon>Acetobacteraceae</taxon>
        <taxon>Lichenicola</taxon>
    </lineage>
</organism>
<gene>
    <name evidence="11" type="primary">nudC</name>
    <name evidence="11" type="ORF">HN018_04820</name>
</gene>
<keyword evidence="6 11" id="KW-0378">Hydrolase</keyword>
<protein>
    <recommendedName>
        <fullName evidence="4">NAD(+) diphosphatase</fullName>
        <ecNumber evidence="4">3.6.1.22</ecNumber>
    </recommendedName>
</protein>
<dbReference type="InterPro" id="IPR050241">
    <property type="entry name" value="NAD-cap_RNA_hydrolase_NudC"/>
</dbReference>
<evidence type="ECO:0000256" key="4">
    <source>
        <dbReference type="ARBA" id="ARBA00012381"/>
    </source>
</evidence>
<dbReference type="KEGG" id="lck:HN018_04820"/>
<dbReference type="PROSITE" id="PS51462">
    <property type="entry name" value="NUDIX"/>
    <property type="match status" value="1"/>
</dbReference>
<dbReference type="Gene3D" id="3.90.79.20">
    <property type="match status" value="1"/>
</dbReference>
<dbReference type="PROSITE" id="PS00893">
    <property type="entry name" value="NUDIX_BOX"/>
    <property type="match status" value="1"/>
</dbReference>
<dbReference type="InterPro" id="IPR015375">
    <property type="entry name" value="NADH_PPase-like_N"/>
</dbReference>
<keyword evidence="7" id="KW-0460">Magnesium</keyword>
<keyword evidence="5" id="KW-0479">Metal-binding</keyword>
<dbReference type="Gene3D" id="3.90.79.10">
    <property type="entry name" value="Nucleoside Triphosphate Pyrophosphohydrolase"/>
    <property type="match status" value="1"/>
</dbReference>
<evidence type="ECO:0000256" key="2">
    <source>
        <dbReference type="ARBA" id="ARBA00001947"/>
    </source>
</evidence>
<dbReference type="AlphaFoldDB" id="A0A6M8HMC4"/>
<comment type="catalytic activity">
    <reaction evidence="9">
        <text>a 5'-end NAD(+)-phospho-ribonucleoside in mRNA + H2O = a 5'-end phospho-adenosine-phospho-ribonucleoside in mRNA + beta-nicotinamide D-ribonucleotide + 2 H(+)</text>
        <dbReference type="Rhea" id="RHEA:60876"/>
        <dbReference type="Rhea" id="RHEA-COMP:15698"/>
        <dbReference type="Rhea" id="RHEA-COMP:15719"/>
        <dbReference type="ChEBI" id="CHEBI:14649"/>
        <dbReference type="ChEBI" id="CHEBI:15377"/>
        <dbReference type="ChEBI" id="CHEBI:15378"/>
        <dbReference type="ChEBI" id="CHEBI:144029"/>
        <dbReference type="ChEBI" id="CHEBI:144051"/>
    </reaction>
    <physiologicalReaction direction="left-to-right" evidence="9">
        <dbReference type="Rhea" id="RHEA:60877"/>
    </physiologicalReaction>
</comment>
<dbReference type="NCBIfam" id="NF001299">
    <property type="entry name" value="PRK00241.1"/>
    <property type="match status" value="1"/>
</dbReference>
<dbReference type="PANTHER" id="PTHR42904">
    <property type="entry name" value="NUDIX HYDROLASE, NUDC SUBFAMILY"/>
    <property type="match status" value="1"/>
</dbReference>
<dbReference type="GO" id="GO:0035529">
    <property type="term" value="F:NADH pyrophosphatase activity"/>
    <property type="evidence" value="ECO:0007669"/>
    <property type="project" value="TreeGrafter"/>
</dbReference>
<dbReference type="Pfam" id="PF00293">
    <property type="entry name" value="NUDIX"/>
    <property type="match status" value="1"/>
</dbReference>
<comment type="similarity">
    <text evidence="3">Belongs to the Nudix hydrolase family. NudC subfamily.</text>
</comment>
<dbReference type="InterPro" id="IPR020084">
    <property type="entry name" value="NUDIX_hydrolase_CS"/>
</dbReference>
<evidence type="ECO:0000256" key="5">
    <source>
        <dbReference type="ARBA" id="ARBA00022723"/>
    </source>
</evidence>
<dbReference type="Proteomes" id="UP000500767">
    <property type="component" value="Chromosome"/>
</dbReference>
<dbReference type="InterPro" id="IPR049734">
    <property type="entry name" value="NudC-like_C"/>
</dbReference>
<accession>A0A6M8HMC4</accession>
<evidence type="ECO:0000256" key="1">
    <source>
        <dbReference type="ARBA" id="ARBA00001946"/>
    </source>
</evidence>
<evidence type="ECO:0000256" key="9">
    <source>
        <dbReference type="ARBA" id="ARBA00023679"/>
    </source>
</evidence>
<reference evidence="11 12" key="1">
    <citation type="journal article" date="2014" name="World J. Microbiol. Biotechnol.">
        <title>Biodiversity and physiological characteristics of Antarctic and Arctic lichens-associated bacteria.</title>
        <authorList>
            <person name="Lee Y.M."/>
            <person name="Kim E.H."/>
            <person name="Lee H.K."/>
            <person name="Hong S.G."/>
        </authorList>
    </citation>
    <scope>NUCLEOTIDE SEQUENCE [LARGE SCALE GENOMIC DNA]</scope>
    <source>
        <strain evidence="11 12">PAMC 26569</strain>
    </source>
</reference>
<dbReference type="GO" id="GO:0006742">
    <property type="term" value="P:NADP+ catabolic process"/>
    <property type="evidence" value="ECO:0007669"/>
    <property type="project" value="TreeGrafter"/>
</dbReference>
<dbReference type="SUPFAM" id="SSF55811">
    <property type="entry name" value="Nudix"/>
    <property type="match status" value="1"/>
</dbReference>
<dbReference type="PANTHER" id="PTHR42904:SF6">
    <property type="entry name" value="NAD-CAPPED RNA HYDROLASE NUDT12"/>
    <property type="match status" value="1"/>
</dbReference>
<dbReference type="GO" id="GO:0019677">
    <property type="term" value="P:NAD+ catabolic process"/>
    <property type="evidence" value="ECO:0007669"/>
    <property type="project" value="TreeGrafter"/>
</dbReference>
<comment type="cofactor">
    <cofactor evidence="1">
        <name>Mg(2+)</name>
        <dbReference type="ChEBI" id="CHEBI:18420"/>
    </cofactor>
</comment>
<dbReference type="EC" id="3.6.1.22" evidence="4"/>
<proteinExistence type="inferred from homology"/>
<comment type="cofactor">
    <cofactor evidence="2">
        <name>Zn(2+)</name>
        <dbReference type="ChEBI" id="CHEBI:29105"/>
    </cofactor>
</comment>
<evidence type="ECO:0000313" key="12">
    <source>
        <dbReference type="Proteomes" id="UP000500767"/>
    </source>
</evidence>
<dbReference type="EMBL" id="CP053708">
    <property type="protein sequence ID" value="QKE89451.1"/>
    <property type="molecule type" value="Genomic_DNA"/>
</dbReference>
<dbReference type="InterPro" id="IPR015797">
    <property type="entry name" value="NUDIX_hydrolase-like_dom_sf"/>
</dbReference>
<dbReference type="Pfam" id="PF09296">
    <property type="entry name" value="NUDIX-like"/>
    <property type="match status" value="1"/>
</dbReference>
<feature type="domain" description="Nudix hydrolase" evidence="10">
    <location>
        <begin position="170"/>
        <end position="300"/>
    </location>
</feature>
<keyword evidence="8" id="KW-0520">NAD</keyword>
<evidence type="ECO:0000259" key="10">
    <source>
        <dbReference type="PROSITE" id="PS51462"/>
    </source>
</evidence>
<evidence type="ECO:0000256" key="7">
    <source>
        <dbReference type="ARBA" id="ARBA00022842"/>
    </source>
</evidence>
<dbReference type="CDD" id="cd03429">
    <property type="entry name" value="NUDIX_NADH_pyrophosphatase_Nudt13"/>
    <property type="match status" value="1"/>
</dbReference>
<dbReference type="GO" id="GO:0046872">
    <property type="term" value="F:metal ion binding"/>
    <property type="evidence" value="ECO:0007669"/>
    <property type="project" value="UniProtKB-KW"/>
</dbReference>
<evidence type="ECO:0000313" key="11">
    <source>
        <dbReference type="EMBL" id="QKE89451.1"/>
    </source>
</evidence>
<dbReference type="GO" id="GO:0005829">
    <property type="term" value="C:cytosol"/>
    <property type="evidence" value="ECO:0007669"/>
    <property type="project" value="TreeGrafter"/>
</dbReference>
<evidence type="ECO:0000256" key="6">
    <source>
        <dbReference type="ARBA" id="ARBA00022801"/>
    </source>
</evidence>
<evidence type="ECO:0000256" key="3">
    <source>
        <dbReference type="ARBA" id="ARBA00009595"/>
    </source>
</evidence>
<sequence length="306" mass="34072">MAGDRLSPIVNFYAGSRIDRAANSRADEDAIAGYLADPVRRLLPFWRGRHLMERLAPDSIRVAMPSPAQIGLEQFPWIFLGLDGAVPLFTVDISELDEPVRPDWPDIWSFEELRPLAPLLPAEEAALLAQVRGMLHWRSTHRFCGVCGLPNHPEQGGHRLCCPQGHQHFPRTDPVVIMLVQHGDHALLARGTRFPPNSRVLSALAGFLEPGESAEEAVAREVFEEVGVTVRNVRYHSSQPWPFPGSLMLGFHAEALEMKLTIDPGEIAEARWLTRAQVLDHETQGFDMPGPSAIARRLVESWLSEG</sequence>
<name>A0A6M8HMC4_9PROT</name>
<keyword evidence="12" id="KW-1185">Reference proteome</keyword>
<dbReference type="InterPro" id="IPR000086">
    <property type="entry name" value="NUDIX_hydrolase_dom"/>
</dbReference>
<evidence type="ECO:0000256" key="8">
    <source>
        <dbReference type="ARBA" id="ARBA00023027"/>
    </source>
</evidence>
<dbReference type="RefSeq" id="WP_171834445.1">
    <property type="nucleotide sequence ID" value="NZ_CP053708.1"/>
</dbReference>